<dbReference type="SUPFAM" id="SSF103473">
    <property type="entry name" value="MFS general substrate transporter"/>
    <property type="match status" value="1"/>
</dbReference>
<dbReference type="PANTHER" id="PTHR43791">
    <property type="entry name" value="PERMEASE-RELATED"/>
    <property type="match status" value="1"/>
</dbReference>
<accession>A0A395TA90</accession>
<evidence type="ECO:0000313" key="11">
    <source>
        <dbReference type="Proteomes" id="UP000266234"/>
    </source>
</evidence>
<dbReference type="Gene3D" id="1.20.1250.20">
    <property type="entry name" value="MFS general substrate transporter like domains"/>
    <property type="match status" value="2"/>
</dbReference>
<sequence>MVSSQDNREAEALQVEEKGHCHHLEKHDSQIYTVVDETGTHRKVDPAEINLVKKLDWIILPILWVMYWFNYLDRNAIPVARLDGLEKELNLNSTEYQTCVSILFVGYILGQIPSNMLMTRIRPSLYMSGAMALWAVVSTLTAVCHDFKGLVPTRFFLGVTEAPFYPGALYVLSIFYTKKEIATRISILFTANICGTAFAGLIAIGVFGMSGVAGLSGWRWLFILQGIITFVLSLASTFILPDEPSNTRWLTDEERILAHERIVADIVQIRTNTTTLAGLTDACKDPRLWILVFMQHFHMAASNFKNFFPTIVGTLGFSRNTTLALTCSPYIVSGIVCIAWAANSGRMNERTWHITLAKVMAVIGFVLACTVHNTGARYFAMCVFASGVYACNSVILGWVASTSGQTREKKAISLALVNNVATLGPIYTPYLWPSSDEPMYPVAMSSSAGFSGASSVLAWAFFETLDSTADLDSFLGRSNNEPTAQHSASTTPMEDVSSTTINDSTASYHIVPDLQPGYVPQASIETFVSPLDLDLRFNGGIPEPANDAVPSGQDFAVPSDQSYGITPAPDTSHIPPTDYTISTSNNFDPAQNLEPANSAFSQHSSTAPRTKASYMQPTDTAPLRTRSSMPSRSLQPILPKPSMQSSGTPPQPTGFPVQFSSAIPQMEQIEQLPGQWSSTAPQMEESQPLHTHPQTSNFDWTRDLESKHPRPILDLKIPRANASFISAMDLARKINLLKYNISMVRFTIRDANYHKRQLKMAIAHYKKEVNYFKDSKFEYSVSSWGELESSRADQQFESAQRTSIPETFHVPETQIRS</sequence>
<organism evidence="10 11">
    <name type="scientific">Fusarium longipes</name>
    <dbReference type="NCBI Taxonomy" id="694270"/>
    <lineage>
        <taxon>Eukaryota</taxon>
        <taxon>Fungi</taxon>
        <taxon>Dikarya</taxon>
        <taxon>Ascomycota</taxon>
        <taxon>Pezizomycotina</taxon>
        <taxon>Sordariomycetes</taxon>
        <taxon>Hypocreomycetidae</taxon>
        <taxon>Hypocreales</taxon>
        <taxon>Nectriaceae</taxon>
        <taxon>Fusarium</taxon>
    </lineage>
</organism>
<dbReference type="OrthoDB" id="2250022at2759"/>
<proteinExistence type="predicted"/>
<keyword evidence="6" id="KW-0325">Glycoprotein</keyword>
<keyword evidence="3 8" id="KW-0812">Transmembrane</keyword>
<dbReference type="PROSITE" id="PS50850">
    <property type="entry name" value="MFS"/>
    <property type="match status" value="1"/>
</dbReference>
<dbReference type="EMBL" id="PXOG01000011">
    <property type="protein sequence ID" value="RGP81386.1"/>
    <property type="molecule type" value="Genomic_DNA"/>
</dbReference>
<feature type="transmembrane region" description="Helical" evidence="8">
    <location>
        <begin position="220"/>
        <end position="240"/>
    </location>
</feature>
<evidence type="ECO:0000313" key="10">
    <source>
        <dbReference type="EMBL" id="RGP81386.1"/>
    </source>
</evidence>
<evidence type="ECO:0000256" key="8">
    <source>
        <dbReference type="SAM" id="Phobius"/>
    </source>
</evidence>
<gene>
    <name evidence="10" type="ORF">FLONG3_530</name>
</gene>
<dbReference type="FunFam" id="1.20.1250.20:FF:000013">
    <property type="entry name" value="MFS general substrate transporter"/>
    <property type="match status" value="1"/>
</dbReference>
<reference evidence="10 11" key="1">
    <citation type="journal article" date="2018" name="PLoS Pathog.">
        <title>Evolution of structural diversity of trichothecenes, a family of toxins produced by plant pathogenic and entomopathogenic fungi.</title>
        <authorList>
            <person name="Proctor R.H."/>
            <person name="McCormick S.P."/>
            <person name="Kim H.S."/>
            <person name="Cardoza R.E."/>
            <person name="Stanley A.M."/>
            <person name="Lindo L."/>
            <person name="Kelly A."/>
            <person name="Brown D.W."/>
            <person name="Lee T."/>
            <person name="Vaughan M.M."/>
            <person name="Alexander N.J."/>
            <person name="Busman M."/>
            <person name="Gutierrez S."/>
        </authorList>
    </citation>
    <scope>NUCLEOTIDE SEQUENCE [LARGE SCALE GENOMIC DNA]</scope>
    <source>
        <strain evidence="10 11">NRRL 20695</strain>
    </source>
</reference>
<evidence type="ECO:0000256" key="3">
    <source>
        <dbReference type="ARBA" id="ARBA00022692"/>
    </source>
</evidence>
<evidence type="ECO:0000256" key="7">
    <source>
        <dbReference type="SAM" id="MobiDB-lite"/>
    </source>
</evidence>
<feature type="transmembrane region" description="Helical" evidence="8">
    <location>
        <begin position="124"/>
        <end position="143"/>
    </location>
</feature>
<keyword evidence="5 8" id="KW-0472">Membrane</keyword>
<keyword evidence="11" id="KW-1185">Reference proteome</keyword>
<feature type="transmembrane region" description="Helical" evidence="8">
    <location>
        <begin position="378"/>
        <end position="399"/>
    </location>
</feature>
<dbReference type="PANTHER" id="PTHR43791:SF12">
    <property type="entry name" value="MAJOR FACILITATOR SUPERFAMILY (MFS) PROFILE DOMAIN-CONTAINING PROTEIN"/>
    <property type="match status" value="1"/>
</dbReference>
<dbReference type="InterPro" id="IPR020846">
    <property type="entry name" value="MFS_dom"/>
</dbReference>
<keyword evidence="4 8" id="KW-1133">Transmembrane helix</keyword>
<dbReference type="GO" id="GO:0016020">
    <property type="term" value="C:membrane"/>
    <property type="evidence" value="ECO:0007669"/>
    <property type="project" value="UniProtKB-SubCell"/>
</dbReference>
<feature type="compositionally biased region" description="Polar residues" evidence="7">
    <location>
        <begin position="795"/>
        <end position="805"/>
    </location>
</feature>
<evidence type="ECO:0000256" key="6">
    <source>
        <dbReference type="ARBA" id="ARBA00023180"/>
    </source>
</evidence>
<feature type="transmembrane region" description="Helical" evidence="8">
    <location>
        <begin position="354"/>
        <end position="371"/>
    </location>
</feature>
<comment type="caution">
    <text evidence="10">The sequence shown here is derived from an EMBL/GenBank/DDBJ whole genome shotgun (WGS) entry which is preliminary data.</text>
</comment>
<dbReference type="InterPro" id="IPR036259">
    <property type="entry name" value="MFS_trans_sf"/>
</dbReference>
<feature type="domain" description="Major facilitator superfamily (MFS) profile" evidence="9">
    <location>
        <begin position="59"/>
        <end position="481"/>
    </location>
</feature>
<feature type="region of interest" description="Disordered" evidence="7">
    <location>
        <begin position="476"/>
        <end position="499"/>
    </location>
</feature>
<feature type="region of interest" description="Disordered" evidence="7">
    <location>
        <begin position="795"/>
        <end position="817"/>
    </location>
</feature>
<comment type="subcellular location">
    <subcellularLocation>
        <location evidence="1">Membrane</location>
        <topology evidence="1">Multi-pass membrane protein</topology>
    </subcellularLocation>
</comment>
<keyword evidence="2" id="KW-0813">Transport</keyword>
<feature type="compositionally biased region" description="Polar residues" evidence="7">
    <location>
        <begin position="589"/>
        <end position="634"/>
    </location>
</feature>
<evidence type="ECO:0000259" key="9">
    <source>
        <dbReference type="PROSITE" id="PS50850"/>
    </source>
</evidence>
<name>A0A395TA90_9HYPO</name>
<feature type="transmembrane region" description="Helical" evidence="8">
    <location>
        <begin position="187"/>
        <end position="208"/>
    </location>
</feature>
<evidence type="ECO:0000256" key="1">
    <source>
        <dbReference type="ARBA" id="ARBA00004141"/>
    </source>
</evidence>
<feature type="transmembrane region" description="Helical" evidence="8">
    <location>
        <begin position="323"/>
        <end position="342"/>
    </location>
</feature>
<dbReference type="FunFam" id="1.20.1250.20:FF:000057">
    <property type="entry name" value="MFS general substrate transporter"/>
    <property type="match status" value="1"/>
</dbReference>
<dbReference type="Proteomes" id="UP000266234">
    <property type="component" value="Unassembled WGS sequence"/>
</dbReference>
<feature type="transmembrane region" description="Helical" evidence="8">
    <location>
        <begin position="155"/>
        <end position="175"/>
    </location>
</feature>
<protein>
    <submittedName>
        <fullName evidence="10">Tartrate transporter</fullName>
    </submittedName>
</protein>
<feature type="region of interest" description="Disordered" evidence="7">
    <location>
        <begin position="589"/>
        <end position="654"/>
    </location>
</feature>
<evidence type="ECO:0000256" key="4">
    <source>
        <dbReference type="ARBA" id="ARBA00022989"/>
    </source>
</evidence>
<dbReference type="Pfam" id="PF07690">
    <property type="entry name" value="MFS_1"/>
    <property type="match status" value="1"/>
</dbReference>
<evidence type="ECO:0000256" key="5">
    <source>
        <dbReference type="ARBA" id="ARBA00023136"/>
    </source>
</evidence>
<dbReference type="InterPro" id="IPR011701">
    <property type="entry name" value="MFS"/>
</dbReference>
<evidence type="ECO:0000256" key="2">
    <source>
        <dbReference type="ARBA" id="ARBA00022448"/>
    </source>
</evidence>
<dbReference type="GO" id="GO:0022857">
    <property type="term" value="F:transmembrane transporter activity"/>
    <property type="evidence" value="ECO:0007669"/>
    <property type="project" value="InterPro"/>
</dbReference>
<dbReference type="AlphaFoldDB" id="A0A395TA90"/>